<dbReference type="CDD" id="cd00268">
    <property type="entry name" value="DEADc"/>
    <property type="match status" value="1"/>
</dbReference>
<dbReference type="PROSITE" id="PS51194">
    <property type="entry name" value="HELICASE_CTER"/>
    <property type="match status" value="1"/>
</dbReference>
<feature type="domain" description="DEAD-box RNA helicase Q" evidence="10">
    <location>
        <begin position="1"/>
        <end position="29"/>
    </location>
</feature>
<evidence type="ECO:0000313" key="11">
    <source>
        <dbReference type="EMBL" id="PWK26603.1"/>
    </source>
</evidence>
<reference evidence="11 12" key="1">
    <citation type="submission" date="2018-05" db="EMBL/GenBank/DDBJ databases">
        <title>Genomic Encyclopedia of Archaeal and Bacterial Type Strains, Phase II (KMG-II): from individual species to whole genera.</title>
        <authorList>
            <person name="Goeker M."/>
        </authorList>
    </citation>
    <scope>NUCLEOTIDE SEQUENCE [LARGE SCALE GENOMIC DNA]</scope>
    <source>
        <strain evidence="11 12">DSM 22214</strain>
    </source>
</reference>
<dbReference type="GO" id="GO:0003676">
    <property type="term" value="F:nucleic acid binding"/>
    <property type="evidence" value="ECO:0007669"/>
    <property type="project" value="InterPro"/>
</dbReference>
<dbReference type="InterPro" id="IPR027417">
    <property type="entry name" value="P-loop_NTPase"/>
</dbReference>
<dbReference type="OrthoDB" id="974172at2"/>
<dbReference type="PANTHER" id="PTHR47959">
    <property type="entry name" value="ATP-DEPENDENT RNA HELICASE RHLE-RELATED"/>
    <property type="match status" value="1"/>
</dbReference>
<evidence type="ECO:0000256" key="3">
    <source>
        <dbReference type="ARBA" id="ARBA00022806"/>
    </source>
</evidence>
<feature type="domain" description="Helicase ATP-binding" evidence="8">
    <location>
        <begin position="32"/>
        <end position="203"/>
    </location>
</feature>
<feature type="compositionally biased region" description="Basic and acidic residues" evidence="7">
    <location>
        <begin position="401"/>
        <end position="416"/>
    </location>
</feature>
<dbReference type="PROSITE" id="PS51192">
    <property type="entry name" value="HELICASE_ATP_BIND_1"/>
    <property type="match status" value="1"/>
</dbReference>
<organism evidence="11 12">
    <name type="scientific">Arcicella aurantiaca</name>
    <dbReference type="NCBI Taxonomy" id="591202"/>
    <lineage>
        <taxon>Bacteria</taxon>
        <taxon>Pseudomonadati</taxon>
        <taxon>Bacteroidota</taxon>
        <taxon>Cytophagia</taxon>
        <taxon>Cytophagales</taxon>
        <taxon>Flectobacillaceae</taxon>
        <taxon>Arcicella</taxon>
    </lineage>
</organism>
<dbReference type="SMART" id="SM00487">
    <property type="entry name" value="DEXDc"/>
    <property type="match status" value="1"/>
</dbReference>
<feature type="domain" description="Helicase C-terminal" evidence="9">
    <location>
        <begin position="230"/>
        <end position="383"/>
    </location>
</feature>
<dbReference type="InterPro" id="IPR001650">
    <property type="entry name" value="Helicase_C-like"/>
</dbReference>
<evidence type="ECO:0000256" key="5">
    <source>
        <dbReference type="ARBA" id="ARBA00038437"/>
    </source>
</evidence>
<gene>
    <name evidence="11" type="ORF">LV89_02452</name>
</gene>
<feature type="compositionally biased region" description="Basic and acidic residues" evidence="7">
    <location>
        <begin position="424"/>
        <end position="442"/>
    </location>
</feature>
<keyword evidence="12" id="KW-1185">Reference proteome</keyword>
<proteinExistence type="inferred from homology"/>
<dbReference type="PROSITE" id="PS51195">
    <property type="entry name" value="Q_MOTIF"/>
    <property type="match status" value="1"/>
</dbReference>
<dbReference type="SUPFAM" id="SSF52540">
    <property type="entry name" value="P-loop containing nucleoside triphosphate hydrolases"/>
    <property type="match status" value="1"/>
</dbReference>
<dbReference type="Proteomes" id="UP000245489">
    <property type="component" value="Unassembled WGS sequence"/>
</dbReference>
<accession>A0A316ED30</accession>
<dbReference type="GO" id="GO:0003724">
    <property type="term" value="F:RNA helicase activity"/>
    <property type="evidence" value="ECO:0007669"/>
    <property type="project" value="InterPro"/>
</dbReference>
<dbReference type="GO" id="GO:0005829">
    <property type="term" value="C:cytosol"/>
    <property type="evidence" value="ECO:0007669"/>
    <property type="project" value="TreeGrafter"/>
</dbReference>
<dbReference type="InterPro" id="IPR014014">
    <property type="entry name" value="RNA_helicase_DEAD_Q_motif"/>
</dbReference>
<evidence type="ECO:0000313" key="12">
    <source>
        <dbReference type="Proteomes" id="UP000245489"/>
    </source>
</evidence>
<keyword evidence="2" id="KW-0378">Hydrolase</keyword>
<dbReference type="PANTHER" id="PTHR47959:SF13">
    <property type="entry name" value="ATP-DEPENDENT RNA HELICASE RHLE"/>
    <property type="match status" value="1"/>
</dbReference>
<keyword evidence="4" id="KW-0067">ATP-binding</keyword>
<dbReference type="RefSeq" id="WP_109743176.1">
    <property type="nucleotide sequence ID" value="NZ_QGGO01000011.1"/>
</dbReference>
<keyword evidence="3 11" id="KW-0347">Helicase</keyword>
<evidence type="ECO:0000256" key="6">
    <source>
        <dbReference type="PROSITE-ProRule" id="PRU00552"/>
    </source>
</evidence>
<keyword evidence="1" id="KW-0547">Nucleotide-binding</keyword>
<evidence type="ECO:0000259" key="9">
    <source>
        <dbReference type="PROSITE" id="PS51194"/>
    </source>
</evidence>
<dbReference type="InterPro" id="IPR014001">
    <property type="entry name" value="Helicase_ATP-bd"/>
</dbReference>
<dbReference type="SMART" id="SM00490">
    <property type="entry name" value="HELICc"/>
    <property type="match status" value="1"/>
</dbReference>
<evidence type="ECO:0000256" key="2">
    <source>
        <dbReference type="ARBA" id="ARBA00022801"/>
    </source>
</evidence>
<dbReference type="CDD" id="cd18787">
    <property type="entry name" value="SF2_C_DEAD"/>
    <property type="match status" value="1"/>
</dbReference>
<dbReference type="Pfam" id="PF00271">
    <property type="entry name" value="Helicase_C"/>
    <property type="match status" value="1"/>
</dbReference>
<feature type="short sequence motif" description="Q motif" evidence="6">
    <location>
        <begin position="1"/>
        <end position="29"/>
    </location>
</feature>
<dbReference type="AlphaFoldDB" id="A0A316ED30"/>
<evidence type="ECO:0000256" key="4">
    <source>
        <dbReference type="ARBA" id="ARBA00022840"/>
    </source>
</evidence>
<dbReference type="InterPro" id="IPR011545">
    <property type="entry name" value="DEAD/DEAH_box_helicase_dom"/>
</dbReference>
<evidence type="ECO:0000256" key="7">
    <source>
        <dbReference type="SAM" id="MobiDB-lite"/>
    </source>
</evidence>
<feature type="region of interest" description="Disordered" evidence="7">
    <location>
        <begin position="401"/>
        <end position="442"/>
    </location>
</feature>
<dbReference type="GO" id="GO:0016787">
    <property type="term" value="F:hydrolase activity"/>
    <property type="evidence" value="ECO:0007669"/>
    <property type="project" value="UniProtKB-KW"/>
</dbReference>
<evidence type="ECO:0000256" key="1">
    <source>
        <dbReference type="ARBA" id="ARBA00022741"/>
    </source>
</evidence>
<comment type="similarity">
    <text evidence="5">Belongs to the DEAD box helicase family.</text>
</comment>
<evidence type="ECO:0000259" key="10">
    <source>
        <dbReference type="PROSITE" id="PS51195"/>
    </source>
</evidence>
<dbReference type="Gene3D" id="3.40.50.300">
    <property type="entry name" value="P-loop containing nucleotide triphosphate hydrolases"/>
    <property type="match status" value="2"/>
</dbReference>
<evidence type="ECO:0000259" key="8">
    <source>
        <dbReference type="PROSITE" id="PS51192"/>
    </source>
</evidence>
<dbReference type="InterPro" id="IPR044742">
    <property type="entry name" value="DEAD/DEAH_RhlB"/>
</dbReference>
<dbReference type="InterPro" id="IPR050079">
    <property type="entry name" value="DEAD_box_RNA_helicase"/>
</dbReference>
<dbReference type="GO" id="GO:0005524">
    <property type="term" value="F:ATP binding"/>
    <property type="evidence" value="ECO:0007669"/>
    <property type="project" value="UniProtKB-KW"/>
</dbReference>
<dbReference type="Pfam" id="PF00270">
    <property type="entry name" value="DEAD"/>
    <property type="match status" value="1"/>
</dbReference>
<sequence>MTFNELNLNKQLLNALEDLGISSPTPIQEKVFSAVMSGRDVCGIAQTGTGKTFAYLLPCLRQFKFSKEKNPQFLIIVPTRELVIQVVEEVQKLSKYLSLTVVGVYGGVNLRPQAAEVAQGLDMLVGTPGRIVDLLATGVLKPKGIKKLVIDEFDEMLNLGFRAQLKNIFDRLPQKRQNLMFSATLNQEVEILIDDYFNDLLRIEATPVGTPLDNISQSYYPVPNFFTKINFLKLLLNENPDMSKVLVFVSTKHLADLVFEELSEEFADSMSVIHSNKAQNHRFASVNDFQEGKIRFLIATDVIARGLDVSEVTHVINFDLPNAPENYVHRIGRTGRAERKGIAISFVIEREMEYLAEIEKLMNYEVPTLELPENLEISTRTLIEEIPKVYTKAIEVKQAKREGAGEAFHEKSEKNKKVNVRRNHAAEMKKKYGRSYEKRNKD</sequence>
<dbReference type="EMBL" id="QGGO01000011">
    <property type="protein sequence ID" value="PWK26603.1"/>
    <property type="molecule type" value="Genomic_DNA"/>
</dbReference>
<protein>
    <submittedName>
        <fullName evidence="11">ATP-dependent RNA helicase RhlE</fullName>
    </submittedName>
</protein>
<comment type="caution">
    <text evidence="11">The sequence shown here is derived from an EMBL/GenBank/DDBJ whole genome shotgun (WGS) entry which is preliminary data.</text>
</comment>
<name>A0A316ED30_9BACT</name>